<keyword evidence="3" id="KW-1185">Reference proteome</keyword>
<dbReference type="RefSeq" id="WP_305998419.1">
    <property type="nucleotide sequence ID" value="NZ_JASNFN010000002.1"/>
</dbReference>
<dbReference type="Pfam" id="PF13671">
    <property type="entry name" value="AAA_33"/>
    <property type="match status" value="1"/>
</dbReference>
<name>A0ABT9I808_9ACTN</name>
<feature type="region of interest" description="Disordered" evidence="1">
    <location>
        <begin position="1"/>
        <end position="22"/>
    </location>
</feature>
<dbReference type="InterPro" id="IPR027417">
    <property type="entry name" value="P-loop_NTPase"/>
</dbReference>
<evidence type="ECO:0000256" key="1">
    <source>
        <dbReference type="SAM" id="MobiDB-lite"/>
    </source>
</evidence>
<organism evidence="2 3">
    <name type="scientific">Blastococcus carthaginiensis</name>
    <dbReference type="NCBI Taxonomy" id="3050034"/>
    <lineage>
        <taxon>Bacteria</taxon>
        <taxon>Bacillati</taxon>
        <taxon>Actinomycetota</taxon>
        <taxon>Actinomycetes</taxon>
        <taxon>Geodermatophilales</taxon>
        <taxon>Geodermatophilaceae</taxon>
        <taxon>Blastococcus</taxon>
    </lineage>
</organism>
<dbReference type="SUPFAM" id="SSF52540">
    <property type="entry name" value="P-loop containing nucleoside triphosphate hydrolases"/>
    <property type="match status" value="1"/>
</dbReference>
<dbReference type="Proteomes" id="UP001233673">
    <property type="component" value="Unassembled WGS sequence"/>
</dbReference>
<evidence type="ECO:0000313" key="2">
    <source>
        <dbReference type="EMBL" id="MDP5181706.1"/>
    </source>
</evidence>
<dbReference type="Gene3D" id="3.40.50.300">
    <property type="entry name" value="P-loop containing nucleotide triphosphate hydrolases"/>
    <property type="match status" value="1"/>
</dbReference>
<protein>
    <submittedName>
        <fullName evidence="2">AAA family ATPase</fullName>
    </submittedName>
</protein>
<comment type="caution">
    <text evidence="2">The sequence shown here is derived from an EMBL/GenBank/DDBJ whole genome shotgun (WGS) entry which is preliminary data.</text>
</comment>
<dbReference type="EMBL" id="JASNFN010000002">
    <property type="protein sequence ID" value="MDP5181706.1"/>
    <property type="molecule type" value="Genomic_DNA"/>
</dbReference>
<sequence>MVSSTVPSAAGRRGTPPERSGRALLVVGGLPGSGKTTLLRRLLAHDGPAGTALDSEDVAGRLRRAAPGVPYRLLRPWVHAWHRWRVLRALGGDAPLVVLTDPWTSRSWRGLVVRAARWSGRSLRLVLLDVPPQLAREGQRARGRAVPEGRMRRHATRWRRYLARVGATPSAGDAVLVVDRRAAGELTWAAALGEERPPAGSGAPRCGVD</sequence>
<gene>
    <name evidence="2" type="ORF">QOZ88_03575</name>
</gene>
<accession>A0ABT9I808</accession>
<evidence type="ECO:0000313" key="3">
    <source>
        <dbReference type="Proteomes" id="UP001233673"/>
    </source>
</evidence>
<reference evidence="3" key="1">
    <citation type="submission" date="2023-05" db="EMBL/GenBank/DDBJ databases">
        <title>Draft genome of Pseudofrankia sp. BMG5.37.</title>
        <authorList>
            <person name="Gtari M."/>
            <person name="Ghodhbane F."/>
            <person name="Sbissi I."/>
        </authorList>
    </citation>
    <scope>NUCLEOTIDE SEQUENCE [LARGE SCALE GENOMIC DNA]</scope>
    <source>
        <strain evidence="3">BMG 814</strain>
    </source>
</reference>
<proteinExistence type="predicted"/>